<dbReference type="OrthoDB" id="283482at2"/>
<keyword evidence="1" id="KW-0732">Signal</keyword>
<evidence type="ECO:0008006" key="4">
    <source>
        <dbReference type="Google" id="ProtNLM"/>
    </source>
</evidence>
<proteinExistence type="predicted"/>
<dbReference type="EMBL" id="SJPH01000002">
    <property type="protein sequence ID" value="TWT47623.1"/>
    <property type="molecule type" value="Genomic_DNA"/>
</dbReference>
<dbReference type="AlphaFoldDB" id="A0A5C5WBL1"/>
<accession>A0A5C5WBL1</accession>
<organism evidence="2 3">
    <name type="scientific">Botrimarina hoheduenensis</name>
    <dbReference type="NCBI Taxonomy" id="2528000"/>
    <lineage>
        <taxon>Bacteria</taxon>
        <taxon>Pseudomonadati</taxon>
        <taxon>Planctomycetota</taxon>
        <taxon>Planctomycetia</taxon>
        <taxon>Pirellulales</taxon>
        <taxon>Lacipirellulaceae</taxon>
        <taxon>Botrimarina</taxon>
    </lineage>
</organism>
<dbReference type="Proteomes" id="UP000318995">
    <property type="component" value="Unassembled WGS sequence"/>
</dbReference>
<evidence type="ECO:0000313" key="2">
    <source>
        <dbReference type="EMBL" id="TWT47623.1"/>
    </source>
</evidence>
<reference evidence="2 3" key="1">
    <citation type="submission" date="2019-02" db="EMBL/GenBank/DDBJ databases">
        <title>Deep-cultivation of Planctomycetes and their phenomic and genomic characterization uncovers novel biology.</title>
        <authorList>
            <person name="Wiegand S."/>
            <person name="Jogler M."/>
            <person name="Boedeker C."/>
            <person name="Pinto D."/>
            <person name="Vollmers J."/>
            <person name="Rivas-Marin E."/>
            <person name="Kohn T."/>
            <person name="Peeters S.H."/>
            <person name="Heuer A."/>
            <person name="Rast P."/>
            <person name="Oberbeckmann S."/>
            <person name="Bunk B."/>
            <person name="Jeske O."/>
            <person name="Meyerdierks A."/>
            <person name="Storesund J.E."/>
            <person name="Kallscheuer N."/>
            <person name="Luecker S."/>
            <person name="Lage O.M."/>
            <person name="Pohl T."/>
            <person name="Merkel B.J."/>
            <person name="Hornburger P."/>
            <person name="Mueller R.-W."/>
            <person name="Bruemmer F."/>
            <person name="Labrenz M."/>
            <person name="Spormann A.M."/>
            <person name="Op Den Camp H."/>
            <person name="Overmann J."/>
            <person name="Amann R."/>
            <person name="Jetten M.S.M."/>
            <person name="Mascher T."/>
            <person name="Medema M.H."/>
            <person name="Devos D.P."/>
            <person name="Kaster A.-K."/>
            <person name="Ovreas L."/>
            <person name="Rohde M."/>
            <person name="Galperin M.Y."/>
            <person name="Jogler C."/>
        </authorList>
    </citation>
    <scope>NUCLEOTIDE SEQUENCE [LARGE SCALE GENOMIC DNA]</scope>
    <source>
        <strain evidence="2 3">Pla111</strain>
    </source>
</reference>
<evidence type="ECO:0000313" key="3">
    <source>
        <dbReference type="Proteomes" id="UP000318995"/>
    </source>
</evidence>
<keyword evidence="3" id="KW-1185">Reference proteome</keyword>
<comment type="caution">
    <text evidence="2">The sequence shown here is derived from an EMBL/GenBank/DDBJ whole genome shotgun (WGS) entry which is preliminary data.</text>
</comment>
<dbReference type="RefSeq" id="WP_146572366.1">
    <property type="nucleotide sequence ID" value="NZ_SJPH01000002.1"/>
</dbReference>
<protein>
    <recommendedName>
        <fullName evidence="4">PEP-CTERM protein-sorting domain-containing protein</fullName>
    </recommendedName>
</protein>
<feature type="signal peptide" evidence="1">
    <location>
        <begin position="1"/>
        <end position="24"/>
    </location>
</feature>
<sequence length="210" mass="20778" precursor="true">MKSFIATLSGVAAVCLLSASLAQAATIELQFTGLDVLYDGTNITDANNAGADPLGVVTVDVDGSPVAGSPFSTAVSAELLIPGVFNIAVGGDTVMSAPGGSVTVNLPAGNFLTVALDSATITYLNAGFARFAFGGAVANVTGQSLPGGLMMGDPISFSFSAILASQTNNGVDLLTFRASGTGEIEGAVVPEPATALLAALAAPLALGRRR</sequence>
<evidence type="ECO:0000256" key="1">
    <source>
        <dbReference type="SAM" id="SignalP"/>
    </source>
</evidence>
<feature type="chain" id="PRO_5022715911" description="PEP-CTERM protein-sorting domain-containing protein" evidence="1">
    <location>
        <begin position="25"/>
        <end position="210"/>
    </location>
</feature>
<name>A0A5C5WBL1_9BACT</name>
<gene>
    <name evidence="2" type="ORF">Pla111_12390</name>
</gene>